<keyword evidence="1" id="KW-0472">Membrane</keyword>
<keyword evidence="3" id="KW-1185">Reference proteome</keyword>
<dbReference type="Proteomes" id="UP000288216">
    <property type="component" value="Unassembled WGS sequence"/>
</dbReference>
<feature type="transmembrane region" description="Helical" evidence="1">
    <location>
        <begin position="305"/>
        <end position="326"/>
    </location>
</feature>
<protein>
    <submittedName>
        <fullName evidence="2">Uncharacterized protein</fullName>
    </submittedName>
</protein>
<dbReference type="InterPro" id="IPR019170">
    <property type="entry name" value="Meckelin"/>
</dbReference>
<evidence type="ECO:0000256" key="1">
    <source>
        <dbReference type="SAM" id="Phobius"/>
    </source>
</evidence>
<reference evidence="2 3" key="1">
    <citation type="journal article" date="2018" name="Nat. Ecol. Evol.">
        <title>Shark genomes provide insights into elasmobranch evolution and the origin of vertebrates.</title>
        <authorList>
            <person name="Hara Y"/>
            <person name="Yamaguchi K"/>
            <person name="Onimaru K"/>
            <person name="Kadota M"/>
            <person name="Koyanagi M"/>
            <person name="Keeley SD"/>
            <person name="Tatsumi K"/>
            <person name="Tanaka K"/>
            <person name="Motone F"/>
            <person name="Kageyama Y"/>
            <person name="Nozu R"/>
            <person name="Adachi N"/>
            <person name="Nishimura O"/>
            <person name="Nakagawa R"/>
            <person name="Tanegashima C"/>
            <person name="Kiyatake I"/>
            <person name="Matsumoto R"/>
            <person name="Murakumo K"/>
            <person name="Nishida K"/>
            <person name="Terakita A"/>
            <person name="Kuratani S"/>
            <person name="Sato K"/>
            <person name="Hyodo S Kuraku.S."/>
        </authorList>
    </citation>
    <scope>NUCLEOTIDE SEQUENCE [LARGE SCALE GENOMIC DNA]</scope>
</reference>
<dbReference type="EMBL" id="BFAA01010292">
    <property type="protein sequence ID" value="GCB77610.1"/>
    <property type="molecule type" value="Genomic_DNA"/>
</dbReference>
<feature type="transmembrane region" description="Helical" evidence="1">
    <location>
        <begin position="346"/>
        <end position="371"/>
    </location>
</feature>
<dbReference type="AlphaFoldDB" id="A0A401PWV7"/>
<dbReference type="PANTHER" id="PTHR21274">
    <property type="entry name" value="MECKELIN"/>
    <property type="match status" value="1"/>
</dbReference>
<accession>A0A401PWV7</accession>
<dbReference type="GO" id="GO:0036038">
    <property type="term" value="C:MKS complex"/>
    <property type="evidence" value="ECO:0007669"/>
    <property type="project" value="InterPro"/>
</dbReference>
<feature type="transmembrane region" description="Helical" evidence="1">
    <location>
        <begin position="209"/>
        <end position="231"/>
    </location>
</feature>
<proteinExistence type="predicted"/>
<sequence>LCPDTLTKLNAAYIFGITYQQQCTLPVSMLLSKYRDIQFYDLYVLHKGENDDDQLHPVAVRNVNLQYNGKFVNTDDAENNWYLTRRIFLVDTLAGREDNLNRQPKVIRVANDIKIRINLVPNSLHGKIFPPILIISYVNIKIQNPEQQTIPISFYVEYKMDLSTANQNTEIALGFLCGLSTICSMLKTASWKRRIGSQMIDIQTILKFLLFYAGDLANAFFLVTFGTGLYWLTFFKFLQLLHKLGIQLTVDIFFIDWERPKGKIVKSVAGGGDIKTAPAPVSIWRTYFVANEWNNIQTIRKINPIFQIFVVLFFLEVVGFANLTSMSPYSNLKRTAESDVVPPSRILRFGMASGIWLTVGVIQVVFCTGIYERFVEDRISQFIDVCSISNISVMIFSHRCFGYYIHGRSVHGQADTSMEEMNLNLKREADNLCGQRGLIPNTEIETFQIFTTNKIREQYDKIREPIHWV</sequence>
<evidence type="ECO:0000313" key="2">
    <source>
        <dbReference type="EMBL" id="GCB77610.1"/>
    </source>
</evidence>
<dbReference type="Pfam" id="PF09773">
    <property type="entry name" value="Meckelin"/>
    <property type="match status" value="1"/>
</dbReference>
<dbReference type="GO" id="GO:0060271">
    <property type="term" value="P:cilium assembly"/>
    <property type="evidence" value="ECO:0007669"/>
    <property type="project" value="InterPro"/>
</dbReference>
<gene>
    <name evidence="2" type="ORF">scyTo_0016717</name>
</gene>
<organism evidence="2 3">
    <name type="scientific">Scyliorhinus torazame</name>
    <name type="common">Cloudy catshark</name>
    <name type="synonym">Catulus torazame</name>
    <dbReference type="NCBI Taxonomy" id="75743"/>
    <lineage>
        <taxon>Eukaryota</taxon>
        <taxon>Metazoa</taxon>
        <taxon>Chordata</taxon>
        <taxon>Craniata</taxon>
        <taxon>Vertebrata</taxon>
        <taxon>Chondrichthyes</taxon>
        <taxon>Elasmobranchii</taxon>
        <taxon>Galeomorphii</taxon>
        <taxon>Galeoidea</taxon>
        <taxon>Carcharhiniformes</taxon>
        <taxon>Scyliorhinidae</taxon>
        <taxon>Scyliorhinus</taxon>
    </lineage>
</organism>
<dbReference type="OrthoDB" id="419138at2759"/>
<dbReference type="PANTHER" id="PTHR21274:SF2">
    <property type="entry name" value="MECKELIN"/>
    <property type="match status" value="1"/>
</dbReference>
<name>A0A401PWV7_SCYTO</name>
<keyword evidence="1" id="KW-0812">Transmembrane</keyword>
<dbReference type="STRING" id="75743.A0A401PWV7"/>
<keyword evidence="1" id="KW-1133">Transmembrane helix</keyword>
<dbReference type="OMA" id="ANEWNNI"/>
<feature type="non-terminal residue" evidence="2">
    <location>
        <position position="1"/>
    </location>
</feature>
<evidence type="ECO:0000313" key="3">
    <source>
        <dbReference type="Proteomes" id="UP000288216"/>
    </source>
</evidence>
<comment type="caution">
    <text evidence="2">The sequence shown here is derived from an EMBL/GenBank/DDBJ whole genome shotgun (WGS) entry which is preliminary data.</text>
</comment>